<dbReference type="Gene3D" id="3.30.40.10">
    <property type="entry name" value="Zinc/RING finger domain, C3HC4 (zinc finger)"/>
    <property type="match status" value="1"/>
</dbReference>
<evidence type="ECO:0000256" key="9">
    <source>
        <dbReference type="PROSITE-ProRule" id="PRU00175"/>
    </source>
</evidence>
<dbReference type="PROSITE" id="PS51873">
    <property type="entry name" value="TRIAD"/>
    <property type="match status" value="1"/>
</dbReference>
<evidence type="ECO:0000256" key="5">
    <source>
        <dbReference type="ARBA" id="ARBA00022737"/>
    </source>
</evidence>
<keyword evidence="8" id="KW-0862">Zinc</keyword>
<dbReference type="InterPro" id="IPR002867">
    <property type="entry name" value="IBR_dom"/>
</dbReference>
<protein>
    <recommendedName>
        <fullName evidence="2">RBR-type E3 ubiquitin transferase</fullName>
        <ecNumber evidence="2">2.3.2.31</ecNumber>
    </recommendedName>
</protein>
<feature type="compositionally biased region" description="Low complexity" evidence="10">
    <location>
        <begin position="1"/>
        <end position="18"/>
    </location>
</feature>
<dbReference type="SUPFAM" id="SSF57850">
    <property type="entry name" value="RING/U-box"/>
    <property type="match status" value="2"/>
</dbReference>
<evidence type="ECO:0000256" key="10">
    <source>
        <dbReference type="SAM" id="MobiDB-lite"/>
    </source>
</evidence>
<reference evidence="13 14" key="2">
    <citation type="journal article" date="2021" name="Curr. Genet.">
        <title>Genetic response to nitrogen starvation in the aggressive Eucalyptus foliar pathogen Teratosphaeria destructans.</title>
        <authorList>
            <person name="Havenga M."/>
            <person name="Wingfield B.D."/>
            <person name="Wingfield M.J."/>
            <person name="Dreyer L.L."/>
            <person name="Roets F."/>
            <person name="Aylward J."/>
        </authorList>
    </citation>
    <scope>NUCLEOTIDE SEQUENCE [LARGE SCALE GENOMIC DNA]</scope>
    <source>
        <strain evidence="13">CMW44962</strain>
    </source>
</reference>
<dbReference type="Gene3D" id="1.20.120.1750">
    <property type="match status" value="1"/>
</dbReference>
<keyword evidence="14" id="KW-1185">Reference proteome</keyword>
<dbReference type="InterPro" id="IPR013083">
    <property type="entry name" value="Znf_RING/FYVE/PHD"/>
</dbReference>
<dbReference type="InterPro" id="IPR001841">
    <property type="entry name" value="Znf_RING"/>
</dbReference>
<evidence type="ECO:0000256" key="6">
    <source>
        <dbReference type="ARBA" id="ARBA00022771"/>
    </source>
</evidence>
<dbReference type="OrthoDB" id="1431934at2759"/>
<reference evidence="13 14" key="1">
    <citation type="journal article" date="2018" name="IMA Fungus">
        <title>IMA Genome-F 10: Nine draft genome sequences of Claviceps purpurea s.lat., including C. arundinis, C. humidiphila, and C. cf. spartinae, pseudomolecules for the pitch canker pathogen Fusarium circinatum, draft genome of Davidsoniella eucalypti, Grosmannia galeiformis, Quambalaria eucalypti, and Teratosphaeria destructans.</title>
        <authorList>
            <person name="Wingfield B.D."/>
            <person name="Liu M."/>
            <person name="Nguyen H.D."/>
            <person name="Lane F.A."/>
            <person name="Morgan S.W."/>
            <person name="De Vos L."/>
            <person name="Wilken P.M."/>
            <person name="Duong T.A."/>
            <person name="Aylward J."/>
            <person name="Coetzee M.P."/>
            <person name="Dadej K."/>
            <person name="De Beer Z.W."/>
            <person name="Findlay W."/>
            <person name="Havenga M."/>
            <person name="Kolarik M."/>
            <person name="Menzies J.G."/>
            <person name="Naidoo K."/>
            <person name="Pochopski O."/>
            <person name="Shoukouhi P."/>
            <person name="Santana Q.C."/>
            <person name="Seifert K.A."/>
            <person name="Soal N."/>
            <person name="Steenkamp E.T."/>
            <person name="Tatham C.T."/>
            <person name="van der Nest M.A."/>
            <person name="Wingfield M.J."/>
        </authorList>
    </citation>
    <scope>NUCLEOTIDE SEQUENCE [LARGE SCALE GENOMIC DNA]</scope>
    <source>
        <strain evidence="13">CMW44962</strain>
    </source>
</reference>
<dbReference type="Proteomes" id="UP001138500">
    <property type="component" value="Unassembled WGS sequence"/>
</dbReference>
<evidence type="ECO:0000256" key="8">
    <source>
        <dbReference type="ARBA" id="ARBA00022833"/>
    </source>
</evidence>
<comment type="caution">
    <text evidence="13">The sequence shown here is derived from an EMBL/GenBank/DDBJ whole genome shotgun (WGS) entry which is preliminary data.</text>
</comment>
<evidence type="ECO:0000313" key="13">
    <source>
        <dbReference type="EMBL" id="KAH9845422.1"/>
    </source>
</evidence>
<dbReference type="GO" id="GO:0061630">
    <property type="term" value="F:ubiquitin protein ligase activity"/>
    <property type="evidence" value="ECO:0007669"/>
    <property type="project" value="UniProtKB-EC"/>
</dbReference>
<evidence type="ECO:0000256" key="2">
    <source>
        <dbReference type="ARBA" id="ARBA00012251"/>
    </source>
</evidence>
<feature type="region of interest" description="Disordered" evidence="10">
    <location>
        <begin position="1"/>
        <end position="52"/>
    </location>
</feature>
<gene>
    <name evidence="13" type="ORF">Tdes44962_MAKER06628</name>
</gene>
<keyword evidence="7" id="KW-0833">Ubl conjugation pathway</keyword>
<keyword evidence="3" id="KW-0808">Transferase</keyword>
<dbReference type="InterPro" id="IPR031127">
    <property type="entry name" value="E3_UB_ligase_RBR"/>
</dbReference>
<evidence type="ECO:0000256" key="1">
    <source>
        <dbReference type="ARBA" id="ARBA00001798"/>
    </source>
</evidence>
<dbReference type="GO" id="GO:0016567">
    <property type="term" value="P:protein ubiquitination"/>
    <property type="evidence" value="ECO:0007669"/>
    <property type="project" value="InterPro"/>
</dbReference>
<evidence type="ECO:0000256" key="3">
    <source>
        <dbReference type="ARBA" id="ARBA00022679"/>
    </source>
</evidence>
<evidence type="ECO:0000259" key="11">
    <source>
        <dbReference type="PROSITE" id="PS50089"/>
    </source>
</evidence>
<evidence type="ECO:0000313" key="14">
    <source>
        <dbReference type="Proteomes" id="UP001138500"/>
    </source>
</evidence>
<dbReference type="PANTHER" id="PTHR11685">
    <property type="entry name" value="RBR FAMILY RING FINGER AND IBR DOMAIN-CONTAINING"/>
    <property type="match status" value="1"/>
</dbReference>
<evidence type="ECO:0000256" key="4">
    <source>
        <dbReference type="ARBA" id="ARBA00022723"/>
    </source>
</evidence>
<dbReference type="GO" id="GO:0008270">
    <property type="term" value="F:zinc ion binding"/>
    <property type="evidence" value="ECO:0007669"/>
    <property type="project" value="UniProtKB-KW"/>
</dbReference>
<dbReference type="CDD" id="cd20335">
    <property type="entry name" value="BRcat_RBR"/>
    <property type="match status" value="1"/>
</dbReference>
<evidence type="ECO:0000259" key="12">
    <source>
        <dbReference type="PROSITE" id="PS51873"/>
    </source>
</evidence>
<dbReference type="Pfam" id="PF01485">
    <property type="entry name" value="IBR"/>
    <property type="match status" value="2"/>
</dbReference>
<dbReference type="EC" id="2.3.2.31" evidence="2"/>
<sequence>MAPRRAASSGNAAALARPGLRRSARLNGVPAPQAPAPDANNRVTKAKAPVKRKSSRKECSICGRKLAASSYSRLPLTDGCKHDITACNSCVGTHIVYQLDSVTYDQISCPECPQILHSATIKRLGGAKAHKRYEELYRKGVAEKTPGWRWCLNPQCRAGQVHKPLVNGPEPTKPEVKPEGYIAKKKTNATDEAEHEDDSSDDICTCHECGARACVACDRPYHEGETCAQFAERFRQQHEIDVKASEEMIARKCRKCPNEKCGKNIEKAGGCDQMLCTQCNTSFCWPCGAPYSHINRQGHYEGCMYSRRGAFDPHAAPDAPENAQFHLQFGAPNLALPPPGAAQGAVPGPPMFALLPGMQALAGQLGVPGGHFIGALIRRGGGGAGDAGGDHGA</sequence>
<accession>A0A9W7T1A0</accession>
<dbReference type="PROSITE" id="PS50089">
    <property type="entry name" value="ZF_RING_2"/>
    <property type="match status" value="1"/>
</dbReference>
<keyword evidence="6 9" id="KW-0863">Zinc-finger</keyword>
<comment type="catalytic activity">
    <reaction evidence="1">
        <text>[E2 ubiquitin-conjugating enzyme]-S-ubiquitinyl-L-cysteine + [acceptor protein]-L-lysine = [E2 ubiquitin-conjugating enzyme]-L-cysteine + [acceptor protein]-N(6)-ubiquitinyl-L-lysine.</text>
        <dbReference type="EC" id="2.3.2.31"/>
    </reaction>
</comment>
<feature type="domain" description="RING-type" evidence="12">
    <location>
        <begin position="55"/>
        <end position="309"/>
    </location>
</feature>
<dbReference type="EMBL" id="RIBY02000069">
    <property type="protein sequence ID" value="KAH9845422.1"/>
    <property type="molecule type" value="Genomic_DNA"/>
</dbReference>
<proteinExistence type="predicted"/>
<keyword evidence="5" id="KW-0677">Repeat</keyword>
<dbReference type="AlphaFoldDB" id="A0A9W7T1A0"/>
<organism evidence="13 14">
    <name type="scientific">Teratosphaeria destructans</name>
    <dbReference type="NCBI Taxonomy" id="418781"/>
    <lineage>
        <taxon>Eukaryota</taxon>
        <taxon>Fungi</taxon>
        <taxon>Dikarya</taxon>
        <taxon>Ascomycota</taxon>
        <taxon>Pezizomycotina</taxon>
        <taxon>Dothideomycetes</taxon>
        <taxon>Dothideomycetidae</taxon>
        <taxon>Mycosphaerellales</taxon>
        <taxon>Teratosphaeriaceae</taxon>
        <taxon>Teratosphaeria</taxon>
    </lineage>
</organism>
<dbReference type="InterPro" id="IPR044066">
    <property type="entry name" value="TRIAD_supradom"/>
</dbReference>
<evidence type="ECO:0000256" key="7">
    <source>
        <dbReference type="ARBA" id="ARBA00022786"/>
    </source>
</evidence>
<feature type="domain" description="RING-type" evidence="11">
    <location>
        <begin position="59"/>
        <end position="112"/>
    </location>
</feature>
<keyword evidence="4" id="KW-0479">Metal-binding</keyword>
<name>A0A9W7T1A0_9PEZI</name>
<dbReference type="SMART" id="SM00647">
    <property type="entry name" value="IBR"/>
    <property type="match status" value="2"/>
</dbReference>